<evidence type="ECO:0000256" key="2">
    <source>
        <dbReference type="ARBA" id="ARBA00022723"/>
    </source>
</evidence>
<evidence type="ECO:0000256" key="3">
    <source>
        <dbReference type="ARBA" id="ARBA00023004"/>
    </source>
</evidence>
<dbReference type="InterPro" id="IPR023995">
    <property type="entry name" value="HemZ"/>
</dbReference>
<keyword evidence="2" id="KW-0479">Metal-binding</keyword>
<dbReference type="NCBIfam" id="TIGR03994">
    <property type="entry name" value="rSAM_HemZ"/>
    <property type="match status" value="1"/>
</dbReference>
<dbReference type="InterPro" id="IPR006638">
    <property type="entry name" value="Elp3/MiaA/NifB-like_rSAM"/>
</dbReference>
<evidence type="ECO:0000256" key="4">
    <source>
        <dbReference type="ARBA" id="ARBA00023014"/>
    </source>
</evidence>
<dbReference type="EC" id="1.3.98.3" evidence="6"/>
<dbReference type="PROSITE" id="PS51918">
    <property type="entry name" value="RADICAL_SAM"/>
    <property type="match status" value="1"/>
</dbReference>
<evidence type="ECO:0000313" key="6">
    <source>
        <dbReference type="EMBL" id="HIU61273.1"/>
    </source>
</evidence>
<dbReference type="PANTHER" id="PTHR13932:SF1">
    <property type="entry name" value="OXYGEN-INDEPENDENT COPROPORPHYRINOGEN-III OXIDASE-LIKE PROTEIN HEMZ"/>
    <property type="match status" value="1"/>
</dbReference>
<dbReference type="InterPro" id="IPR013785">
    <property type="entry name" value="Aldolase_TIM"/>
</dbReference>
<comment type="caution">
    <text evidence="6">The sequence shown here is derived from an EMBL/GenBank/DDBJ whole genome shotgun (WGS) entry which is preliminary data.</text>
</comment>
<dbReference type="SFLD" id="SFLDG01082">
    <property type="entry name" value="B12-binding_domain_containing"/>
    <property type="match status" value="1"/>
</dbReference>
<keyword evidence="4" id="KW-0411">Iron-sulfur</keyword>
<dbReference type="Gene3D" id="3.20.20.70">
    <property type="entry name" value="Aldolase class I"/>
    <property type="match status" value="1"/>
</dbReference>
<name>A0A9D1MIQ5_9FIRM</name>
<dbReference type="SMART" id="SM00729">
    <property type="entry name" value="Elp3"/>
    <property type="match status" value="1"/>
</dbReference>
<dbReference type="GO" id="GO:0051539">
    <property type="term" value="F:4 iron, 4 sulfur cluster binding"/>
    <property type="evidence" value="ECO:0007669"/>
    <property type="project" value="TreeGrafter"/>
</dbReference>
<dbReference type="PANTHER" id="PTHR13932">
    <property type="entry name" value="COPROPORPHYRINIGEN III OXIDASE"/>
    <property type="match status" value="1"/>
</dbReference>
<reference evidence="6" key="1">
    <citation type="submission" date="2020-10" db="EMBL/GenBank/DDBJ databases">
        <authorList>
            <person name="Gilroy R."/>
        </authorList>
    </citation>
    <scope>NUCLEOTIDE SEQUENCE</scope>
    <source>
        <strain evidence="6">CHK195-12923</strain>
    </source>
</reference>
<evidence type="ECO:0000256" key="1">
    <source>
        <dbReference type="ARBA" id="ARBA00022691"/>
    </source>
</evidence>
<dbReference type="Proteomes" id="UP000824110">
    <property type="component" value="Unassembled WGS sequence"/>
</dbReference>
<dbReference type="Pfam" id="PF04055">
    <property type="entry name" value="Radical_SAM"/>
    <property type="match status" value="1"/>
</dbReference>
<sequence>MLNTNCEFLRPEIMDVLRLFGEEEGEFNHSFVREGNKFINCIERGDTSRVFCDEWQAEDELAFKRCAKRSAKLAFYLFLQESMGKSFPWGALTGIRPTKMAYMELEEGRDFAPLFKKFCVSEQNISIIRRVIAAQSDIYNSNRFCGCDVFVSLPFCPTKCEYCSFITAPVACVQKYIPQYVETLVSEIESLNGITGKINSVYIGGGTPFCIDNYYLTRIYAAINALGAVNAEFTVEAGRPDTFTEEKLAACRDAGVNRICVNPQTFSDVTLEKIGRRHTSAQMFKAYEMAQKYGFDINIDLIAGLSGETIADFKNSLSCAISLQPADITVHSLCLKAGSRLKEHTSRIESDGIDGMIALSREMLTAAGYEPYYLYRQKYQAGAGENIGWCKSGKACVYNIDTMEEICSNIAVGSNAISKRVFGEGGRIERLASPKDIPTYLSKADEITKKRTGLFSVL</sequence>
<proteinExistence type="predicted"/>
<dbReference type="GO" id="GO:0046872">
    <property type="term" value="F:metal ion binding"/>
    <property type="evidence" value="ECO:0007669"/>
    <property type="project" value="UniProtKB-KW"/>
</dbReference>
<dbReference type="GO" id="GO:0005737">
    <property type="term" value="C:cytoplasm"/>
    <property type="evidence" value="ECO:0007669"/>
    <property type="project" value="TreeGrafter"/>
</dbReference>
<protein>
    <submittedName>
        <fullName evidence="6">Coproporphyrinogen dehydrogenase HemZ</fullName>
        <ecNumber evidence="6">1.3.98.3</ecNumber>
    </submittedName>
</protein>
<keyword evidence="3" id="KW-0408">Iron</keyword>
<evidence type="ECO:0000313" key="7">
    <source>
        <dbReference type="Proteomes" id="UP000824110"/>
    </source>
</evidence>
<dbReference type="InterPro" id="IPR007197">
    <property type="entry name" value="rSAM"/>
</dbReference>
<keyword evidence="1" id="KW-0949">S-adenosyl-L-methionine</keyword>
<dbReference type="InterPro" id="IPR034505">
    <property type="entry name" value="Coproporphyrinogen-III_oxidase"/>
</dbReference>
<organism evidence="6 7">
    <name type="scientific">Candidatus Coproplasma excrementigallinarum</name>
    <dbReference type="NCBI Taxonomy" id="2840747"/>
    <lineage>
        <taxon>Bacteria</taxon>
        <taxon>Bacillati</taxon>
        <taxon>Bacillota</taxon>
        <taxon>Clostridia</taxon>
        <taxon>Eubacteriales</taxon>
        <taxon>Candidatus Coproplasma</taxon>
    </lineage>
</organism>
<dbReference type="GO" id="GO:0051989">
    <property type="term" value="F:coproporphyrinogen dehydrogenase activity"/>
    <property type="evidence" value="ECO:0007669"/>
    <property type="project" value="UniProtKB-EC"/>
</dbReference>
<gene>
    <name evidence="6" type="primary">hemZ</name>
    <name evidence="6" type="ORF">IAB69_01300</name>
</gene>
<dbReference type="AlphaFoldDB" id="A0A9D1MIQ5"/>
<feature type="domain" description="Radical SAM core" evidence="5">
    <location>
        <begin position="140"/>
        <end position="370"/>
    </location>
</feature>
<accession>A0A9D1MIQ5</accession>
<dbReference type="EMBL" id="DVNE01000011">
    <property type="protein sequence ID" value="HIU61273.1"/>
    <property type="molecule type" value="Genomic_DNA"/>
</dbReference>
<dbReference type="InterPro" id="IPR058240">
    <property type="entry name" value="rSAM_sf"/>
</dbReference>
<dbReference type="SFLD" id="SFLDS00029">
    <property type="entry name" value="Radical_SAM"/>
    <property type="match status" value="1"/>
</dbReference>
<dbReference type="SUPFAM" id="SSF102114">
    <property type="entry name" value="Radical SAM enzymes"/>
    <property type="match status" value="1"/>
</dbReference>
<keyword evidence="6" id="KW-0560">Oxidoreductase</keyword>
<evidence type="ECO:0000259" key="5">
    <source>
        <dbReference type="PROSITE" id="PS51918"/>
    </source>
</evidence>
<dbReference type="CDD" id="cd01335">
    <property type="entry name" value="Radical_SAM"/>
    <property type="match status" value="1"/>
</dbReference>
<reference evidence="6" key="2">
    <citation type="journal article" date="2021" name="PeerJ">
        <title>Extensive microbial diversity within the chicken gut microbiome revealed by metagenomics and culture.</title>
        <authorList>
            <person name="Gilroy R."/>
            <person name="Ravi A."/>
            <person name="Getino M."/>
            <person name="Pursley I."/>
            <person name="Horton D.L."/>
            <person name="Alikhan N.F."/>
            <person name="Baker D."/>
            <person name="Gharbi K."/>
            <person name="Hall N."/>
            <person name="Watson M."/>
            <person name="Adriaenssens E.M."/>
            <person name="Foster-Nyarko E."/>
            <person name="Jarju S."/>
            <person name="Secka A."/>
            <person name="Antonio M."/>
            <person name="Oren A."/>
            <person name="Chaudhuri R.R."/>
            <person name="La Ragione R."/>
            <person name="Hildebrand F."/>
            <person name="Pallen M.J."/>
        </authorList>
    </citation>
    <scope>NUCLEOTIDE SEQUENCE</scope>
    <source>
        <strain evidence="6">CHK195-12923</strain>
    </source>
</reference>
<dbReference type="GO" id="GO:0006779">
    <property type="term" value="P:porphyrin-containing compound biosynthetic process"/>
    <property type="evidence" value="ECO:0007669"/>
    <property type="project" value="TreeGrafter"/>
</dbReference>
<dbReference type="SFLD" id="SFLDG01065">
    <property type="entry name" value="anaerobic_coproporphyrinogen-I"/>
    <property type="match status" value="1"/>
</dbReference>